<protein>
    <submittedName>
        <fullName evidence="2">Putative exported protein</fullName>
    </submittedName>
</protein>
<dbReference type="InterPro" id="IPR006175">
    <property type="entry name" value="YjgF/YER057c/UK114"/>
</dbReference>
<evidence type="ECO:0000313" key="3">
    <source>
        <dbReference type="Proteomes" id="UP000007564"/>
    </source>
</evidence>
<dbReference type="GO" id="GO:0019239">
    <property type="term" value="F:deaminase activity"/>
    <property type="evidence" value="ECO:0007669"/>
    <property type="project" value="TreeGrafter"/>
</dbReference>
<dbReference type="OrthoDB" id="9808943at2"/>
<evidence type="ECO:0000256" key="1">
    <source>
        <dbReference type="SAM" id="SignalP"/>
    </source>
</evidence>
<dbReference type="PANTHER" id="PTHR11803">
    <property type="entry name" value="2-IMINOBUTANOATE/2-IMINOPROPANOATE DEAMINASE RIDA"/>
    <property type="match status" value="1"/>
</dbReference>
<gene>
    <name evidence="2" type="ORF">BN112_1851</name>
</gene>
<feature type="signal peptide" evidence="1">
    <location>
        <begin position="1"/>
        <end position="31"/>
    </location>
</feature>
<dbReference type="CDD" id="cd00448">
    <property type="entry name" value="YjgF_YER057c_UK114_family"/>
    <property type="match status" value="2"/>
</dbReference>
<evidence type="ECO:0000313" key="2">
    <source>
        <dbReference type="EMBL" id="CCJ53768.1"/>
    </source>
</evidence>
<dbReference type="PROSITE" id="PS51318">
    <property type="entry name" value="TAT"/>
    <property type="match status" value="1"/>
</dbReference>
<dbReference type="Gene3D" id="3.30.1330.40">
    <property type="entry name" value="RutC-like"/>
    <property type="match status" value="3"/>
</dbReference>
<accession>A0A0C6P2Z6</accession>
<dbReference type="PANTHER" id="PTHR11803:SF39">
    <property type="entry name" value="2-IMINOBUTANOATE_2-IMINOPROPANOATE DEAMINASE"/>
    <property type="match status" value="1"/>
</dbReference>
<sequence>MTTMMNRRRFIQGAAAAGMTLAAPLGLAAQAAGQAAARGTLAPQGLWPGGVEKPLMPYTPAIKAAGWLFIAGQLASDFETGVAPQARSDGTFAEQLTLQSRFVMSNVARTVAAAGLDLGRDTARLWQWLTSPHPTMDEFARGNNWPRIPVQAHFAERDAFLAAPGPASTAMGVKALMVKDTLLEIDLLCVDDGGRNVGVEQPARQPGQAGAVRRGDWVFLSSESWQRVPAGAGTQQQTDQVLRHLARLAQAAGSSLRRAVKAEVYIGHPSEYAAMEAAWKRWFPDNPPARVVMPYMGLAGGQGRRVEIALTLLAEDSRKTIETVYTSKAPKPFSHEPQAVKAGNLLFFSQQMPADASGALAEGMAHHPNFPYYGLPARQQMAYMLKNVAAICEEAGTTLDNVVRRVCFHDQGEHFAEAMDEWAAHFPGLKPVSTTLVLGGPLAVRGAHTLLDITAYAP</sequence>
<dbReference type="EMBL" id="HE965806">
    <property type="protein sequence ID" value="CCJ53768.1"/>
    <property type="molecule type" value="Genomic_DNA"/>
</dbReference>
<organism evidence="2 3">
    <name type="scientific">Bordetella bronchiseptica 253</name>
    <dbReference type="NCBI Taxonomy" id="568707"/>
    <lineage>
        <taxon>Bacteria</taxon>
        <taxon>Pseudomonadati</taxon>
        <taxon>Pseudomonadota</taxon>
        <taxon>Betaproteobacteria</taxon>
        <taxon>Burkholderiales</taxon>
        <taxon>Alcaligenaceae</taxon>
        <taxon>Bordetella</taxon>
    </lineage>
</organism>
<proteinExistence type="predicted"/>
<name>A0A0C6P2Z6_BORBO</name>
<feature type="chain" id="PRO_5002197486" evidence="1">
    <location>
        <begin position="32"/>
        <end position="458"/>
    </location>
</feature>
<dbReference type="KEGG" id="bbh:BN112_1851"/>
<dbReference type="InterPro" id="IPR006311">
    <property type="entry name" value="TAT_signal"/>
</dbReference>
<dbReference type="HOGENOM" id="CLU_585125_0_0_4"/>
<dbReference type="AlphaFoldDB" id="A0A0C6P2Z6"/>
<dbReference type="RefSeq" id="WP_015064198.1">
    <property type="nucleotide sequence ID" value="NC_019382.1"/>
</dbReference>
<keyword evidence="1" id="KW-0732">Signal</keyword>
<dbReference type="InterPro" id="IPR035959">
    <property type="entry name" value="RutC-like_sf"/>
</dbReference>
<dbReference type="SUPFAM" id="SSF55298">
    <property type="entry name" value="YjgF-like"/>
    <property type="match status" value="3"/>
</dbReference>
<dbReference type="Proteomes" id="UP000007564">
    <property type="component" value="Chromosome"/>
</dbReference>
<dbReference type="GO" id="GO:0005829">
    <property type="term" value="C:cytosol"/>
    <property type="evidence" value="ECO:0007669"/>
    <property type="project" value="TreeGrafter"/>
</dbReference>
<reference evidence="2 3" key="1">
    <citation type="journal article" date="2012" name="BMC Genomics">
        <title>Comparative genomics of the classical Bordetella subspecies: the evolution and exchange of virulence-associated diversity amongst closely related pathogens.</title>
        <authorList>
            <person name="Park J."/>
            <person name="Zhang Y."/>
            <person name="Buboltz A.M."/>
            <person name="Zhang X."/>
            <person name="Schuster S.C."/>
            <person name="Ahuja U."/>
            <person name="Liu M."/>
            <person name="Miller J.F."/>
            <person name="Sebaihia M."/>
            <person name="Bentley S.D."/>
            <person name="Parkhill J."/>
            <person name="Harvill E.T."/>
        </authorList>
    </citation>
    <scope>NUCLEOTIDE SEQUENCE [LARGE SCALE GENOMIC DNA]</scope>
    <source>
        <strain evidence="2 3">253</strain>
    </source>
</reference>
<dbReference type="Pfam" id="PF01042">
    <property type="entry name" value="Ribonuc_L-PSP"/>
    <property type="match status" value="3"/>
</dbReference>